<dbReference type="PANTHER" id="PTHR45856:SF25">
    <property type="entry name" value="FUNGAL LIPASE-LIKE DOMAIN-CONTAINING PROTEIN"/>
    <property type="match status" value="1"/>
</dbReference>
<dbReference type="InterPro" id="IPR051218">
    <property type="entry name" value="Sec_MonoDiacylglyc_Lipase"/>
</dbReference>
<reference evidence="2" key="1">
    <citation type="journal article" date="2020" name="Nature">
        <title>Giant virus diversity and host interactions through global metagenomics.</title>
        <authorList>
            <person name="Schulz F."/>
            <person name="Roux S."/>
            <person name="Paez-Espino D."/>
            <person name="Jungbluth S."/>
            <person name="Walsh D.A."/>
            <person name="Denef V.J."/>
            <person name="McMahon K.D."/>
            <person name="Konstantinidis K.T."/>
            <person name="Eloe-Fadrosh E.A."/>
            <person name="Kyrpides N.C."/>
            <person name="Woyke T."/>
        </authorList>
    </citation>
    <scope>NUCLEOTIDE SEQUENCE</scope>
    <source>
        <strain evidence="2">GVMAG-S-3300012000-57</strain>
    </source>
</reference>
<dbReference type="InterPro" id="IPR029058">
    <property type="entry name" value="AB_hydrolase_fold"/>
</dbReference>
<sequence length="259" mass="28683">MAPILATMNIQIANTSVYLSAQAYCDKSNYNTMTMTGPASGFSVQSVFHDTLSDMQGYVGILPSTQTTYVVFRGSSSVRNWIDDFEVRKTPYTSFSGKCANCNVHNGFYEMTQRLFSSIHKSVSSIASTYHSTHIVVTGHSEGAAVAQLTCMEFQSKQIDCELYNFGQPRVGDAAYATFANQVLPNLWRFTHNRDMVPHVPPTEVMDYYHSCGEIFEDASGKLTKCSACEDVTCADQYALKDTNTADHSIYLGHPLDCI</sequence>
<protein>
    <recommendedName>
        <fullName evidence="1">Fungal lipase-type domain-containing protein</fullName>
    </recommendedName>
</protein>
<feature type="domain" description="Fungal lipase-type" evidence="1">
    <location>
        <begin position="69"/>
        <end position="203"/>
    </location>
</feature>
<evidence type="ECO:0000313" key="2">
    <source>
        <dbReference type="EMBL" id="QHU17107.1"/>
    </source>
</evidence>
<organism evidence="2">
    <name type="scientific">viral metagenome</name>
    <dbReference type="NCBI Taxonomy" id="1070528"/>
    <lineage>
        <taxon>unclassified sequences</taxon>
        <taxon>metagenomes</taxon>
        <taxon>organismal metagenomes</taxon>
    </lineage>
</organism>
<proteinExistence type="predicted"/>
<dbReference type="Pfam" id="PF01764">
    <property type="entry name" value="Lipase_3"/>
    <property type="match status" value="1"/>
</dbReference>
<accession>A0A6C0KJW5</accession>
<dbReference type="SUPFAM" id="SSF53474">
    <property type="entry name" value="alpha/beta-Hydrolases"/>
    <property type="match status" value="1"/>
</dbReference>
<dbReference type="AlphaFoldDB" id="A0A6C0KJW5"/>
<dbReference type="InterPro" id="IPR002921">
    <property type="entry name" value="Fungal_lipase-type"/>
</dbReference>
<dbReference type="GO" id="GO:0006629">
    <property type="term" value="P:lipid metabolic process"/>
    <property type="evidence" value="ECO:0007669"/>
    <property type="project" value="InterPro"/>
</dbReference>
<name>A0A6C0KJW5_9ZZZZ</name>
<dbReference type="PANTHER" id="PTHR45856">
    <property type="entry name" value="ALPHA/BETA-HYDROLASES SUPERFAMILY PROTEIN"/>
    <property type="match status" value="1"/>
</dbReference>
<evidence type="ECO:0000259" key="1">
    <source>
        <dbReference type="Pfam" id="PF01764"/>
    </source>
</evidence>
<dbReference type="Gene3D" id="3.40.50.1820">
    <property type="entry name" value="alpha/beta hydrolase"/>
    <property type="match status" value="1"/>
</dbReference>
<dbReference type="CDD" id="cd00519">
    <property type="entry name" value="Lipase_3"/>
    <property type="match status" value="1"/>
</dbReference>
<dbReference type="EMBL" id="MN740898">
    <property type="protein sequence ID" value="QHU17107.1"/>
    <property type="molecule type" value="Genomic_DNA"/>
</dbReference>